<keyword evidence="3" id="KW-1185">Reference proteome</keyword>
<sequence>MEHTPTGRSRRLAITTAATAVGLLLLGAGLIWEHNRDASEAAAVCGSLEDTVDSLFSELDGLEVGNPQHDQRRQEIMVVTAAIVVRHPSCFHPEFVATSRDTLTDEKYVKDACSTMGAADRLAAEC</sequence>
<keyword evidence="1" id="KW-0472">Membrane</keyword>
<proteinExistence type="predicted"/>
<protein>
    <submittedName>
        <fullName evidence="2">Uncharacterized protein</fullName>
    </submittedName>
</protein>
<dbReference type="PROSITE" id="PS51318">
    <property type="entry name" value="TAT"/>
    <property type="match status" value="1"/>
</dbReference>
<dbReference type="InterPro" id="IPR006311">
    <property type="entry name" value="TAT_signal"/>
</dbReference>
<name>A0ABU2NMI3_9ACTN</name>
<dbReference type="RefSeq" id="WP_311671272.1">
    <property type="nucleotide sequence ID" value="NZ_JAVREQ010000001.1"/>
</dbReference>
<gene>
    <name evidence="2" type="ORF">RM572_00560</name>
</gene>
<organism evidence="2 3">
    <name type="scientific">Streptomyces hazeniae</name>
    <dbReference type="NCBI Taxonomy" id="3075538"/>
    <lineage>
        <taxon>Bacteria</taxon>
        <taxon>Bacillati</taxon>
        <taxon>Actinomycetota</taxon>
        <taxon>Actinomycetes</taxon>
        <taxon>Kitasatosporales</taxon>
        <taxon>Streptomycetaceae</taxon>
        <taxon>Streptomyces</taxon>
    </lineage>
</organism>
<feature type="transmembrane region" description="Helical" evidence="1">
    <location>
        <begin position="12"/>
        <end position="32"/>
    </location>
</feature>
<evidence type="ECO:0000256" key="1">
    <source>
        <dbReference type="SAM" id="Phobius"/>
    </source>
</evidence>
<dbReference type="EMBL" id="JAVREQ010000001">
    <property type="protein sequence ID" value="MDT0377267.1"/>
    <property type="molecule type" value="Genomic_DNA"/>
</dbReference>
<comment type="caution">
    <text evidence="2">The sequence shown here is derived from an EMBL/GenBank/DDBJ whole genome shotgun (WGS) entry which is preliminary data.</text>
</comment>
<accession>A0ABU2NMI3</accession>
<evidence type="ECO:0000313" key="3">
    <source>
        <dbReference type="Proteomes" id="UP001183414"/>
    </source>
</evidence>
<keyword evidence="1" id="KW-1133">Transmembrane helix</keyword>
<reference evidence="3" key="1">
    <citation type="submission" date="2023-07" db="EMBL/GenBank/DDBJ databases">
        <title>30 novel species of actinomycetes from the DSMZ collection.</title>
        <authorList>
            <person name="Nouioui I."/>
        </authorList>
    </citation>
    <scope>NUCLEOTIDE SEQUENCE [LARGE SCALE GENOMIC DNA]</scope>
    <source>
        <strain evidence="3">DSM 42041</strain>
    </source>
</reference>
<keyword evidence="1" id="KW-0812">Transmembrane</keyword>
<evidence type="ECO:0000313" key="2">
    <source>
        <dbReference type="EMBL" id="MDT0377267.1"/>
    </source>
</evidence>
<dbReference type="Proteomes" id="UP001183414">
    <property type="component" value="Unassembled WGS sequence"/>
</dbReference>